<evidence type="ECO:0000313" key="12">
    <source>
        <dbReference type="Proteomes" id="UP000549394"/>
    </source>
</evidence>
<evidence type="ECO:0000256" key="9">
    <source>
        <dbReference type="SAM" id="MobiDB-lite"/>
    </source>
</evidence>
<dbReference type="AlphaFoldDB" id="A0A7I8VXI0"/>
<keyword evidence="3" id="KW-1003">Cell membrane</keyword>
<dbReference type="SUPFAM" id="SSF51045">
    <property type="entry name" value="WW domain"/>
    <property type="match status" value="2"/>
</dbReference>
<dbReference type="GO" id="GO:0035330">
    <property type="term" value="P:regulation of hippo signaling"/>
    <property type="evidence" value="ECO:0007669"/>
    <property type="project" value="TreeGrafter"/>
</dbReference>
<feature type="coiled-coil region" evidence="8">
    <location>
        <begin position="106"/>
        <end position="133"/>
    </location>
</feature>
<dbReference type="GO" id="GO:0060090">
    <property type="term" value="F:molecular adaptor activity"/>
    <property type="evidence" value="ECO:0007669"/>
    <property type="project" value="TreeGrafter"/>
</dbReference>
<evidence type="ECO:0000256" key="8">
    <source>
        <dbReference type="SAM" id="Coils"/>
    </source>
</evidence>
<keyword evidence="4" id="KW-0963">Cytoplasm</keyword>
<accession>A0A7I8VXI0</accession>
<dbReference type="PANTHER" id="PTHR14791:SF29">
    <property type="entry name" value="PROTEIN KIBRA"/>
    <property type="match status" value="1"/>
</dbReference>
<keyword evidence="5" id="KW-0597">Phosphoprotein</keyword>
<comment type="caution">
    <text evidence="11">The sequence shown here is derived from an EMBL/GenBank/DDBJ whole genome shotgun (WGS) entry which is preliminary data.</text>
</comment>
<keyword evidence="7" id="KW-0472">Membrane</keyword>
<dbReference type="GO" id="GO:0019900">
    <property type="term" value="F:kinase binding"/>
    <property type="evidence" value="ECO:0007669"/>
    <property type="project" value="TreeGrafter"/>
</dbReference>
<dbReference type="OrthoDB" id="2020426at2759"/>
<feature type="coiled-coil region" evidence="8">
    <location>
        <begin position="935"/>
        <end position="969"/>
    </location>
</feature>
<evidence type="ECO:0000256" key="7">
    <source>
        <dbReference type="ARBA" id="ARBA00023136"/>
    </source>
</evidence>
<dbReference type="CDD" id="cd00201">
    <property type="entry name" value="WW"/>
    <property type="match status" value="2"/>
</dbReference>
<gene>
    <name evidence="11" type="ORF">DGYR_LOCUS8365</name>
</gene>
<dbReference type="InterPro" id="IPR057747">
    <property type="entry name" value="WWC1_hairpin"/>
</dbReference>
<dbReference type="Proteomes" id="UP000549394">
    <property type="component" value="Unassembled WGS sequence"/>
</dbReference>
<evidence type="ECO:0000256" key="2">
    <source>
        <dbReference type="ARBA" id="ARBA00004496"/>
    </source>
</evidence>
<feature type="coiled-coil region" evidence="8">
    <location>
        <begin position="368"/>
        <end position="423"/>
    </location>
</feature>
<protein>
    <submittedName>
        <fullName evidence="11">DgyrCDS8819</fullName>
    </submittedName>
</protein>
<dbReference type="GO" id="GO:0046621">
    <property type="term" value="P:negative regulation of organ growth"/>
    <property type="evidence" value="ECO:0007669"/>
    <property type="project" value="TreeGrafter"/>
</dbReference>
<dbReference type="Gene3D" id="2.20.70.10">
    <property type="match status" value="2"/>
</dbReference>
<dbReference type="PROSITE" id="PS01159">
    <property type="entry name" value="WW_DOMAIN_1"/>
    <property type="match status" value="1"/>
</dbReference>
<dbReference type="InterPro" id="IPR051105">
    <property type="entry name" value="WWC/KIBRA_Hippo_Reg"/>
</dbReference>
<keyword evidence="8" id="KW-0175">Coiled coil</keyword>
<evidence type="ECO:0000259" key="10">
    <source>
        <dbReference type="PROSITE" id="PS50020"/>
    </source>
</evidence>
<evidence type="ECO:0000256" key="4">
    <source>
        <dbReference type="ARBA" id="ARBA00022490"/>
    </source>
</evidence>
<feature type="compositionally biased region" description="Polar residues" evidence="9">
    <location>
        <begin position="570"/>
        <end position="601"/>
    </location>
</feature>
<dbReference type="GO" id="GO:0016477">
    <property type="term" value="P:cell migration"/>
    <property type="evidence" value="ECO:0007669"/>
    <property type="project" value="TreeGrafter"/>
</dbReference>
<evidence type="ECO:0000313" key="11">
    <source>
        <dbReference type="EMBL" id="CAD5120247.1"/>
    </source>
</evidence>
<dbReference type="Pfam" id="PF00397">
    <property type="entry name" value="WW"/>
    <property type="match status" value="1"/>
</dbReference>
<dbReference type="EMBL" id="CAJFCJ010000012">
    <property type="protein sequence ID" value="CAD5120247.1"/>
    <property type="molecule type" value="Genomic_DNA"/>
</dbReference>
<feature type="domain" description="WW" evidence="10">
    <location>
        <begin position="59"/>
        <end position="92"/>
    </location>
</feature>
<proteinExistence type="predicted"/>
<feature type="region of interest" description="Disordered" evidence="9">
    <location>
        <begin position="557"/>
        <end position="601"/>
    </location>
</feature>
<dbReference type="GO" id="GO:0006355">
    <property type="term" value="P:regulation of DNA-templated transcription"/>
    <property type="evidence" value="ECO:0007669"/>
    <property type="project" value="TreeGrafter"/>
</dbReference>
<dbReference type="Pfam" id="PF25802">
    <property type="entry name" value="WWC1"/>
    <property type="match status" value="1"/>
</dbReference>
<dbReference type="InterPro" id="IPR036020">
    <property type="entry name" value="WW_dom_sf"/>
</dbReference>
<dbReference type="PANTHER" id="PTHR14791">
    <property type="entry name" value="BOMB/KIRA PROTEINS"/>
    <property type="match status" value="1"/>
</dbReference>
<sequence>MPSSIIEESEEKPLPPGWERQADIDGKIFFIDHNTRTTSWVDPRDRDSKPKDISDCKEGELPYGWEKAYDQNIGIYYINHLKGHNQIEDPRELWKKEQKEMLSQYLDKAQSDLETTREMLNVKEERLRIAQNEGDNLRNFLANFKASKTSLASSASTRYDPDIVRDEIELSKKRVTRLALELNQIRMELSKREKGVQALYEVQHKMDLQETPYTLSEATTIYEKIKANYHMIDARQKKKHSLLLDLARLKEDVERTRKSTSPDVSTFSINRLVDSESQTDLSGDNDQMQREEFIRQLVRLRLRYSETRRTVANLQKQLVDVESRINPGQCRSDKDLLLLIQEKEQLLRELKPLVRKGGKDEISNRQKMARLQNDLREATQMNQKQINERLQLDENKQRLMEQLQEVTRLSAQLEQQIKSLSQSTLSMSSGSSRGSLGSLAGSHFSLSDVFSYTPLSNTSYGQDLHGKVEGIFRGAEESAYANLPPLRSQDCIGAVGGYSEVVSGAFSCPGLAQIQPVEPYDLGPPPTYAQHMGKLQRGSSAPSLACRVQEMHLSAKKAETATEVPPLSPISESSSGVGASGPTRSYTGSSPSDGGVTSDSGVFESFSQNSDNLAQLQLTLTYLKEENCLQVNFDQVRYLRNFQCSLCLVARLIPETNTFTSCPFSSSCSKLGDIWKTSLGKNSLQTTSLQVHLCSIRGDNLESVGVTEVTLNTYDRPTTCWYNILSEVLPVAQPLEGADKVKELLDTSDHRLRIESPRNSKARELTRGSSVCEESSDESTIIASQPSTLSRNLDPSSVQNLVDTRESSPLEIEEETYAIEEELSPCDTVRLVKRDAETNTEAAVCNPPSKLMVTASEDAKLIRRSKTFSPAHSDLNFDDHNIYRLNRSDSDSTLPKYQRKSPFQRYASERRSIRLSKAPIVNVKKAKSTTQAPTSLDLELALQASKQRVEQEEEDILRLTLVKEELEKIKRGKEGELPEWMRDDGCQSILNRAEKLNEREKSCTKDSKVEDLAEKKLKKATHEINKLRRAQKEPNAALFKERMAFFTSPASAVPVSPQLAIREQSEDLDSNV</sequence>
<feature type="domain" description="WW" evidence="10">
    <location>
        <begin position="12"/>
        <end position="45"/>
    </location>
</feature>
<comment type="subcellular location">
    <subcellularLocation>
        <location evidence="1">Cell membrane</location>
    </subcellularLocation>
    <subcellularLocation>
        <location evidence="2">Cytoplasm</location>
    </subcellularLocation>
</comment>
<dbReference type="InterPro" id="IPR001202">
    <property type="entry name" value="WW_dom"/>
</dbReference>
<evidence type="ECO:0000256" key="5">
    <source>
        <dbReference type="ARBA" id="ARBA00022553"/>
    </source>
</evidence>
<feature type="coiled-coil region" evidence="8">
    <location>
        <begin position="297"/>
        <end position="324"/>
    </location>
</feature>
<evidence type="ECO:0000256" key="6">
    <source>
        <dbReference type="ARBA" id="ARBA00022737"/>
    </source>
</evidence>
<dbReference type="SMART" id="SM00456">
    <property type="entry name" value="WW"/>
    <property type="match status" value="2"/>
</dbReference>
<evidence type="ECO:0000256" key="3">
    <source>
        <dbReference type="ARBA" id="ARBA00022475"/>
    </source>
</evidence>
<dbReference type="GO" id="GO:0005737">
    <property type="term" value="C:cytoplasm"/>
    <property type="evidence" value="ECO:0007669"/>
    <property type="project" value="UniProtKB-SubCell"/>
</dbReference>
<name>A0A7I8VXI0_9ANNE</name>
<feature type="region of interest" description="Disordered" evidence="9">
    <location>
        <begin position="1"/>
        <end position="20"/>
    </location>
</feature>
<organism evidence="11 12">
    <name type="scientific">Dimorphilus gyrociliatus</name>
    <dbReference type="NCBI Taxonomy" id="2664684"/>
    <lineage>
        <taxon>Eukaryota</taxon>
        <taxon>Metazoa</taxon>
        <taxon>Spiralia</taxon>
        <taxon>Lophotrochozoa</taxon>
        <taxon>Annelida</taxon>
        <taxon>Polychaeta</taxon>
        <taxon>Polychaeta incertae sedis</taxon>
        <taxon>Dinophilidae</taxon>
        <taxon>Dimorphilus</taxon>
    </lineage>
</organism>
<reference evidence="11 12" key="1">
    <citation type="submission" date="2020-08" db="EMBL/GenBank/DDBJ databases">
        <authorList>
            <person name="Hejnol A."/>
        </authorList>
    </citation>
    <scope>NUCLEOTIDE SEQUENCE [LARGE SCALE GENOMIC DNA]</scope>
</reference>
<keyword evidence="6" id="KW-0677">Repeat</keyword>
<dbReference type="PROSITE" id="PS50020">
    <property type="entry name" value="WW_DOMAIN_2"/>
    <property type="match status" value="2"/>
</dbReference>
<evidence type="ECO:0000256" key="1">
    <source>
        <dbReference type="ARBA" id="ARBA00004236"/>
    </source>
</evidence>
<keyword evidence="12" id="KW-1185">Reference proteome</keyword>